<dbReference type="AlphaFoldDB" id="A0A9J5XBM3"/>
<organism evidence="1 2">
    <name type="scientific">Solanum commersonii</name>
    <name type="common">Commerson's wild potato</name>
    <name type="synonym">Commerson's nightshade</name>
    <dbReference type="NCBI Taxonomy" id="4109"/>
    <lineage>
        <taxon>Eukaryota</taxon>
        <taxon>Viridiplantae</taxon>
        <taxon>Streptophyta</taxon>
        <taxon>Embryophyta</taxon>
        <taxon>Tracheophyta</taxon>
        <taxon>Spermatophyta</taxon>
        <taxon>Magnoliopsida</taxon>
        <taxon>eudicotyledons</taxon>
        <taxon>Gunneridae</taxon>
        <taxon>Pentapetalae</taxon>
        <taxon>asterids</taxon>
        <taxon>lamiids</taxon>
        <taxon>Solanales</taxon>
        <taxon>Solanaceae</taxon>
        <taxon>Solanoideae</taxon>
        <taxon>Solaneae</taxon>
        <taxon>Solanum</taxon>
    </lineage>
</organism>
<reference evidence="1 2" key="1">
    <citation type="submission" date="2020-09" db="EMBL/GenBank/DDBJ databases">
        <title>De no assembly of potato wild relative species, Solanum commersonii.</title>
        <authorList>
            <person name="Cho K."/>
        </authorList>
    </citation>
    <scope>NUCLEOTIDE SEQUENCE [LARGE SCALE GENOMIC DNA]</scope>
    <source>
        <strain evidence="1">LZ3.2</strain>
        <tissue evidence="1">Leaf</tissue>
    </source>
</reference>
<gene>
    <name evidence="1" type="ORF">H5410_046205</name>
</gene>
<dbReference type="Proteomes" id="UP000824120">
    <property type="component" value="Chromosome 9"/>
</dbReference>
<feature type="non-terminal residue" evidence="1">
    <location>
        <position position="1"/>
    </location>
</feature>
<protein>
    <submittedName>
        <fullName evidence="1">Uncharacterized protein</fullName>
    </submittedName>
</protein>
<dbReference type="EMBL" id="JACXVP010000009">
    <property type="protein sequence ID" value="KAG5585771.1"/>
    <property type="molecule type" value="Genomic_DNA"/>
</dbReference>
<evidence type="ECO:0000313" key="2">
    <source>
        <dbReference type="Proteomes" id="UP000824120"/>
    </source>
</evidence>
<accession>A0A9J5XBM3</accession>
<evidence type="ECO:0000313" key="1">
    <source>
        <dbReference type="EMBL" id="KAG5585771.1"/>
    </source>
</evidence>
<comment type="caution">
    <text evidence="1">The sequence shown here is derived from an EMBL/GenBank/DDBJ whole genome shotgun (WGS) entry which is preliminary data.</text>
</comment>
<proteinExistence type="predicted"/>
<name>A0A9J5XBM3_SOLCO</name>
<sequence length="152" mass="17025">MAEILGRYSTNTIREFYASYAMTVQNALPPWVKALAQPLLLTTLPNEGTIPAPTEEPNVTAPPSTLPGLDANVLEPAPEGYVGYVVLNALFSEDEPNINHVAGKGNTIQRILQIQREDRRAKKKEKHQGEVAKRQLLHDEKIWKFRERVLAT</sequence>
<keyword evidence="2" id="KW-1185">Reference proteome</keyword>